<dbReference type="Gene3D" id="1.20.58.100">
    <property type="entry name" value="Fumarate reductase/succinate dehydrogenase flavoprotein-like, C-terminal domain"/>
    <property type="match status" value="1"/>
</dbReference>
<evidence type="ECO:0000313" key="7">
    <source>
        <dbReference type="Proteomes" id="UP000246635"/>
    </source>
</evidence>
<keyword evidence="1" id="KW-0285">Flavoprotein</keyword>
<keyword evidence="7" id="KW-1185">Reference proteome</keyword>
<dbReference type="GO" id="GO:0005886">
    <property type="term" value="C:plasma membrane"/>
    <property type="evidence" value="ECO:0007669"/>
    <property type="project" value="TreeGrafter"/>
</dbReference>
<dbReference type="InterPro" id="IPR036188">
    <property type="entry name" value="FAD/NAD-bd_sf"/>
</dbReference>
<dbReference type="SUPFAM" id="SSF51905">
    <property type="entry name" value="FAD/NAD(P)-binding domain"/>
    <property type="match status" value="1"/>
</dbReference>
<dbReference type="InterPro" id="IPR030664">
    <property type="entry name" value="SdhA/FrdA/AprA"/>
</dbReference>
<protein>
    <submittedName>
        <fullName evidence="6">Succinate dehydrogenase/fumarate reductase flavoprotein subunit</fullName>
    </submittedName>
</protein>
<sequence length="534" mass="57175">MGNAAIQSDVERIADVLVIGGGPAGTWAALTAAAQGASVVLVDKGYCGTSGATAPSGTGVWYVEPTEEQQEAAMKSREALGGYLADRGWMKRVLNQTYANMNDLALAGYPYSLDDEGQSYRRSLQGPEYMRLMRKRVKKAGVIIMDHSPALELLADEHGVGGASGVRTETGETWTVKAGAVVIASGGCAFLSKALGCNVLTGDGYLIAAEAGASLSGMEFSNAYGISPTFATVTKTAFYTWATFYYEDGSIIEGAGSQQGRSVIAHTLKTQPVYARLDRATEEMQRWMRAAQPNFFLPFDRLGIDPFTQMFPVTLRLEGTVRGTGGIHLIDESCASAVPGLYAAGDAATRQFICGGFTGGGSHNAAWAMSSGYWAGEAASAYATGLGSRSDRRELKGVSAQGSVSALASTDDVSEWVAAVKREVEPFDINLFRTEATLNQSLGRLNSLWRKVQHALAANAADAVRLREAQAMTATARWMYASALARRESRGMHKRLDYPGTDDAQHYRILTGGLNEVWVKPEAALHRTTEVHER</sequence>
<dbReference type="Proteomes" id="UP000246635">
    <property type="component" value="Unassembled WGS sequence"/>
</dbReference>
<feature type="domain" description="Fumarate reductase/succinate dehydrogenase flavoprotein-like C-terminal" evidence="5">
    <location>
        <begin position="429"/>
        <end position="506"/>
    </location>
</feature>
<dbReference type="OrthoDB" id="9805351at2"/>
<dbReference type="PANTHER" id="PTHR11632">
    <property type="entry name" value="SUCCINATE DEHYDROGENASE 2 FLAVOPROTEIN SUBUNIT"/>
    <property type="match status" value="1"/>
</dbReference>
<evidence type="ECO:0000256" key="3">
    <source>
        <dbReference type="PIRSR" id="PIRSR000171-1"/>
    </source>
</evidence>
<dbReference type="InterPro" id="IPR037099">
    <property type="entry name" value="Fum_R/Succ_DH_flav-like_C_sf"/>
</dbReference>
<dbReference type="Gene3D" id="3.50.50.60">
    <property type="entry name" value="FAD/NAD(P)-binding domain"/>
    <property type="match status" value="1"/>
</dbReference>
<evidence type="ECO:0000256" key="2">
    <source>
        <dbReference type="ARBA" id="ARBA00023002"/>
    </source>
</evidence>
<keyword evidence="2" id="KW-0560">Oxidoreductase</keyword>
<dbReference type="PRINTS" id="PR00368">
    <property type="entry name" value="FADPNR"/>
</dbReference>
<gene>
    <name evidence="6" type="ORF">DFQ01_11446</name>
</gene>
<dbReference type="GO" id="GO:0050660">
    <property type="term" value="F:flavin adenine dinucleotide binding"/>
    <property type="evidence" value="ECO:0007669"/>
    <property type="project" value="TreeGrafter"/>
</dbReference>
<dbReference type="GO" id="GO:0009055">
    <property type="term" value="F:electron transfer activity"/>
    <property type="evidence" value="ECO:0007669"/>
    <property type="project" value="TreeGrafter"/>
</dbReference>
<evidence type="ECO:0000313" key="6">
    <source>
        <dbReference type="EMBL" id="PWV99470.1"/>
    </source>
</evidence>
<dbReference type="InterPro" id="IPR015939">
    <property type="entry name" value="Fum_Rdtase/Succ_DH_flav-like_C"/>
</dbReference>
<organism evidence="6 7">
    <name type="scientific">Paenibacillus cellulosilyticus</name>
    <dbReference type="NCBI Taxonomy" id="375489"/>
    <lineage>
        <taxon>Bacteria</taxon>
        <taxon>Bacillati</taxon>
        <taxon>Bacillota</taxon>
        <taxon>Bacilli</taxon>
        <taxon>Bacillales</taxon>
        <taxon>Paenibacillaceae</taxon>
        <taxon>Paenibacillus</taxon>
    </lineage>
</organism>
<feature type="active site" description="Proton acceptor" evidence="3">
    <location>
        <position position="261"/>
    </location>
</feature>
<dbReference type="GO" id="GO:0009061">
    <property type="term" value="P:anaerobic respiration"/>
    <property type="evidence" value="ECO:0007669"/>
    <property type="project" value="TreeGrafter"/>
</dbReference>
<dbReference type="SUPFAM" id="SSF46977">
    <property type="entry name" value="Succinate dehydrogenase/fumarate reductase flavoprotein C-terminal domain"/>
    <property type="match status" value="1"/>
</dbReference>
<dbReference type="PRINTS" id="PR00411">
    <property type="entry name" value="PNDRDTASEI"/>
</dbReference>
<dbReference type="GO" id="GO:0000104">
    <property type="term" value="F:succinate dehydrogenase activity"/>
    <property type="evidence" value="ECO:0007669"/>
    <property type="project" value="TreeGrafter"/>
</dbReference>
<comment type="caution">
    <text evidence="6">The sequence shown here is derived from an EMBL/GenBank/DDBJ whole genome shotgun (WGS) entry which is preliminary data.</text>
</comment>
<dbReference type="RefSeq" id="WP_110045215.1">
    <property type="nucleotide sequence ID" value="NZ_CP054612.1"/>
</dbReference>
<feature type="domain" description="FAD-dependent oxidoreductase 2 FAD-binding" evidence="4">
    <location>
        <begin position="15"/>
        <end position="220"/>
    </location>
</feature>
<reference evidence="6 7" key="1">
    <citation type="submission" date="2018-05" db="EMBL/GenBank/DDBJ databases">
        <title>Genomic Encyclopedia of Type Strains, Phase III (KMG-III): the genomes of soil and plant-associated and newly described type strains.</title>
        <authorList>
            <person name="Whitman W."/>
        </authorList>
    </citation>
    <scope>NUCLEOTIDE SEQUENCE [LARGE SCALE GENOMIC DNA]</scope>
    <source>
        <strain evidence="6 7">CECT 5696</strain>
    </source>
</reference>
<name>A0A2V2YRC9_9BACL</name>
<evidence type="ECO:0000259" key="4">
    <source>
        <dbReference type="Pfam" id="PF00890"/>
    </source>
</evidence>
<dbReference type="EMBL" id="QGTQ01000014">
    <property type="protein sequence ID" value="PWV99470.1"/>
    <property type="molecule type" value="Genomic_DNA"/>
</dbReference>
<dbReference type="PANTHER" id="PTHR11632:SF73">
    <property type="entry name" value="BLR3196 PROTEIN"/>
    <property type="match status" value="1"/>
</dbReference>
<dbReference type="Pfam" id="PF02910">
    <property type="entry name" value="Succ_DH_flav_C"/>
    <property type="match status" value="1"/>
</dbReference>
<evidence type="ECO:0000259" key="5">
    <source>
        <dbReference type="Pfam" id="PF02910"/>
    </source>
</evidence>
<dbReference type="PIRSF" id="PIRSF000171">
    <property type="entry name" value="SDHA_APRA_LASPO"/>
    <property type="match status" value="1"/>
</dbReference>
<accession>A0A2V2YRC9</accession>
<proteinExistence type="predicted"/>
<dbReference type="InterPro" id="IPR003953">
    <property type="entry name" value="FAD-dep_OxRdtase_2_FAD-bd"/>
</dbReference>
<dbReference type="AlphaFoldDB" id="A0A2V2YRC9"/>
<dbReference type="Pfam" id="PF00890">
    <property type="entry name" value="FAD_binding_2"/>
    <property type="match status" value="1"/>
</dbReference>
<evidence type="ECO:0000256" key="1">
    <source>
        <dbReference type="ARBA" id="ARBA00022630"/>
    </source>
</evidence>